<dbReference type="PRINTS" id="PR00111">
    <property type="entry name" value="ABHYDROLASE"/>
</dbReference>
<keyword evidence="3" id="KW-1185">Reference proteome</keyword>
<dbReference type="Pfam" id="PF00561">
    <property type="entry name" value="Abhydrolase_1"/>
    <property type="match status" value="1"/>
</dbReference>
<dbReference type="GO" id="GO:0016787">
    <property type="term" value="F:hydrolase activity"/>
    <property type="evidence" value="ECO:0007669"/>
    <property type="project" value="UniProtKB-KW"/>
</dbReference>
<evidence type="ECO:0000313" key="3">
    <source>
        <dbReference type="Proteomes" id="UP001060261"/>
    </source>
</evidence>
<keyword evidence="2" id="KW-0378">Hydrolase</keyword>
<dbReference type="InterPro" id="IPR029058">
    <property type="entry name" value="AB_hydrolase_fold"/>
</dbReference>
<dbReference type="PANTHER" id="PTHR43433">
    <property type="entry name" value="HYDROLASE, ALPHA/BETA FOLD FAMILY PROTEIN"/>
    <property type="match status" value="1"/>
</dbReference>
<dbReference type="EMBL" id="CP104213">
    <property type="protein sequence ID" value="UWX63335.1"/>
    <property type="molecule type" value="Genomic_DNA"/>
</dbReference>
<protein>
    <submittedName>
        <fullName evidence="2">Alpha/beta hydrolase</fullName>
    </submittedName>
</protein>
<sequence length="277" mass="29224">MTDVMTAPTLSPASSGYAPVNGLQLYYEIHGEAQGDTPPLILLHGGFGTTGMFAGVLPRLAQNRQVIAVDLQAHGRTADIDRPLSFEALAGDLAALAGYLKLVQVDVMGYSFGGGAALQTAICHPEVVRRLVVVSFPVNSDAWYPEVRAGMAQMGPQAAEGMKSSPMYAAYAQVAPRVEDWPVLVTKLGQMMGLDYDWTAQAAALEMPVCIVVGDADLFGPQHAAEWFGLLGGGQKDPGWDGAALPATRLAVLPGTTHYDIFVSPLLAVVVTPFLDA</sequence>
<dbReference type="InterPro" id="IPR000073">
    <property type="entry name" value="AB_hydrolase_1"/>
</dbReference>
<name>A0ABY5YE39_9DEIO</name>
<reference evidence="2" key="1">
    <citation type="submission" date="2022-09" db="EMBL/GenBank/DDBJ databases">
        <title>genome sequence of Deinococcus rubellus.</title>
        <authorList>
            <person name="Srinivasan S."/>
        </authorList>
    </citation>
    <scope>NUCLEOTIDE SEQUENCE</scope>
    <source>
        <strain evidence="2">Ant6</strain>
    </source>
</reference>
<accession>A0ABY5YE39</accession>
<dbReference type="PANTHER" id="PTHR43433:SF5">
    <property type="entry name" value="AB HYDROLASE-1 DOMAIN-CONTAINING PROTEIN"/>
    <property type="match status" value="1"/>
</dbReference>
<dbReference type="SUPFAM" id="SSF53474">
    <property type="entry name" value="alpha/beta-Hydrolases"/>
    <property type="match status" value="1"/>
</dbReference>
<organism evidence="2 3">
    <name type="scientific">Deinococcus rubellus</name>
    <dbReference type="NCBI Taxonomy" id="1889240"/>
    <lineage>
        <taxon>Bacteria</taxon>
        <taxon>Thermotogati</taxon>
        <taxon>Deinococcota</taxon>
        <taxon>Deinococci</taxon>
        <taxon>Deinococcales</taxon>
        <taxon>Deinococcaceae</taxon>
        <taxon>Deinococcus</taxon>
    </lineage>
</organism>
<evidence type="ECO:0000259" key="1">
    <source>
        <dbReference type="Pfam" id="PF00561"/>
    </source>
</evidence>
<gene>
    <name evidence="2" type="ORF">N0D28_11325</name>
</gene>
<feature type="domain" description="AB hydrolase-1" evidence="1">
    <location>
        <begin position="38"/>
        <end position="171"/>
    </location>
</feature>
<dbReference type="InterPro" id="IPR050471">
    <property type="entry name" value="AB_hydrolase"/>
</dbReference>
<dbReference type="RefSeq" id="WP_260559624.1">
    <property type="nucleotide sequence ID" value="NZ_BAABEC010000018.1"/>
</dbReference>
<dbReference type="Gene3D" id="3.40.50.1820">
    <property type="entry name" value="alpha/beta hydrolase"/>
    <property type="match status" value="1"/>
</dbReference>
<proteinExistence type="predicted"/>
<evidence type="ECO:0000313" key="2">
    <source>
        <dbReference type="EMBL" id="UWX63335.1"/>
    </source>
</evidence>
<dbReference type="Proteomes" id="UP001060261">
    <property type="component" value="Chromosome"/>
</dbReference>